<keyword evidence="3 6" id="KW-0812">Transmembrane</keyword>
<comment type="subcellular location">
    <subcellularLocation>
        <location evidence="1">Membrane</location>
        <topology evidence="1">Multi-pass membrane protein</topology>
    </subcellularLocation>
</comment>
<feature type="transmembrane region" description="Helical" evidence="6">
    <location>
        <begin position="6"/>
        <end position="27"/>
    </location>
</feature>
<accession>A0ABM9M684</accession>
<dbReference type="InterPro" id="IPR022369">
    <property type="entry name" value="Integral_membrane_TerC_rswitch"/>
</dbReference>
<proteinExistence type="inferred from homology"/>
<reference evidence="7 8" key="1">
    <citation type="submission" date="2023-08" db="EMBL/GenBank/DDBJ databases">
        <authorList>
            <person name="Folkvardsen B D."/>
            <person name="Norman A."/>
        </authorList>
    </citation>
    <scope>NUCLEOTIDE SEQUENCE [LARGE SCALE GENOMIC DNA]</scope>
    <source>
        <strain evidence="7 8">Mu0053</strain>
    </source>
</reference>
<name>A0ABM9M684_9MYCO</name>
<keyword evidence="8" id="KW-1185">Reference proteome</keyword>
<comment type="similarity">
    <text evidence="2">Belongs to the TerC family.</text>
</comment>
<dbReference type="RefSeq" id="WP_308479993.1">
    <property type="nucleotide sequence ID" value="NZ_OY726397.1"/>
</dbReference>
<feature type="transmembrane region" description="Helical" evidence="6">
    <location>
        <begin position="39"/>
        <end position="62"/>
    </location>
</feature>
<keyword evidence="5 6" id="KW-0472">Membrane</keyword>
<dbReference type="Pfam" id="PF03741">
    <property type="entry name" value="TerC"/>
    <property type="match status" value="1"/>
</dbReference>
<feature type="transmembrane region" description="Helical" evidence="6">
    <location>
        <begin position="103"/>
        <end position="125"/>
    </location>
</feature>
<dbReference type="NCBIfam" id="TIGR03718">
    <property type="entry name" value="R_switched_Alx"/>
    <property type="match status" value="1"/>
</dbReference>
<dbReference type="EMBL" id="OY726397">
    <property type="protein sequence ID" value="CAJ1510666.1"/>
    <property type="molecule type" value="Genomic_DNA"/>
</dbReference>
<evidence type="ECO:0000256" key="3">
    <source>
        <dbReference type="ARBA" id="ARBA00022692"/>
    </source>
</evidence>
<evidence type="ECO:0000256" key="2">
    <source>
        <dbReference type="ARBA" id="ARBA00007511"/>
    </source>
</evidence>
<evidence type="ECO:0000256" key="5">
    <source>
        <dbReference type="ARBA" id="ARBA00023136"/>
    </source>
</evidence>
<feature type="transmembrane region" description="Helical" evidence="6">
    <location>
        <begin position="295"/>
        <end position="316"/>
    </location>
</feature>
<keyword evidence="4 6" id="KW-1133">Transmembrane helix</keyword>
<feature type="transmembrane region" description="Helical" evidence="6">
    <location>
        <begin position="68"/>
        <end position="91"/>
    </location>
</feature>
<feature type="transmembrane region" description="Helical" evidence="6">
    <location>
        <begin position="224"/>
        <end position="245"/>
    </location>
</feature>
<evidence type="ECO:0000256" key="4">
    <source>
        <dbReference type="ARBA" id="ARBA00022989"/>
    </source>
</evidence>
<organism evidence="7 8">
    <name type="scientific">[Mycobacterium] burgundiense</name>
    <dbReference type="NCBI Taxonomy" id="3064286"/>
    <lineage>
        <taxon>Bacteria</taxon>
        <taxon>Bacillati</taxon>
        <taxon>Actinomycetota</taxon>
        <taxon>Actinomycetes</taxon>
        <taxon>Mycobacteriales</taxon>
        <taxon>Mycobacteriaceae</taxon>
        <taxon>Mycolicibacterium</taxon>
    </lineage>
</organism>
<dbReference type="PANTHER" id="PTHR30238:SF0">
    <property type="entry name" value="THYLAKOID MEMBRANE PROTEIN TERC, CHLOROPLASTIC"/>
    <property type="match status" value="1"/>
</dbReference>
<feature type="transmembrane region" description="Helical" evidence="6">
    <location>
        <begin position="252"/>
        <end position="275"/>
    </location>
</feature>
<protein>
    <submittedName>
        <fullName evidence="7">TerC family protein</fullName>
    </submittedName>
</protein>
<sequence length="408" mass="44683">MDVPGWVWALTVAGIAGLLAFDFIFHVRKPHVPTLKEAAVWSALYVGIALLFGVGVLVFGGVGPGSEYFAGYVTEKALSVDNLFVFLVIIASFRVPREDQQKVLLFGIVFALIARSGFIFLGAALINMFAWVFYVFGLILLLTAGGLLKPEDSDESRSADNFVVRTAKKLIRTSEHYDSDKLTTVVDGRRMLTPMLLVMVAIGGTDLLFALDSVPAIFGLTQNVYLVFTATAFSLLGLRQLYFLIDGLLDRLIYLSYGLATILGFIGVKLILHALHENNVPFINDGEPVPVVEVSTGTSLTVIIGVLVVTVVASLLSNKGKAQTAIINARRHATAYLDSEYTHDPRERERIFADLLKERDQILALGPKYRQLVRDEAALLELLERAAASHDEAVARGQAEPFTRRGLT</sequence>
<dbReference type="PANTHER" id="PTHR30238">
    <property type="entry name" value="MEMBRANE BOUND PREDICTED REDOX MODULATOR"/>
    <property type="match status" value="1"/>
</dbReference>
<dbReference type="InterPro" id="IPR005496">
    <property type="entry name" value="Integral_membrane_TerC"/>
</dbReference>
<evidence type="ECO:0000313" key="7">
    <source>
        <dbReference type="EMBL" id="CAJ1510666.1"/>
    </source>
</evidence>
<evidence type="ECO:0000256" key="6">
    <source>
        <dbReference type="SAM" id="Phobius"/>
    </source>
</evidence>
<evidence type="ECO:0000313" key="8">
    <source>
        <dbReference type="Proteomes" id="UP001190465"/>
    </source>
</evidence>
<feature type="transmembrane region" description="Helical" evidence="6">
    <location>
        <begin position="131"/>
        <end position="148"/>
    </location>
</feature>
<gene>
    <name evidence="7" type="ORF">MU0053_004725</name>
</gene>
<dbReference type="Proteomes" id="UP001190465">
    <property type="component" value="Chromosome"/>
</dbReference>
<feature type="transmembrane region" description="Helical" evidence="6">
    <location>
        <begin position="196"/>
        <end position="218"/>
    </location>
</feature>
<evidence type="ECO:0000256" key="1">
    <source>
        <dbReference type="ARBA" id="ARBA00004141"/>
    </source>
</evidence>